<evidence type="ECO:0000313" key="2">
    <source>
        <dbReference type="Proteomes" id="UP000602647"/>
    </source>
</evidence>
<dbReference type="RefSeq" id="WP_187303673.1">
    <property type="nucleotide sequence ID" value="NZ_JACRYT010000015.1"/>
</dbReference>
<protein>
    <submittedName>
        <fullName evidence="1">Uncharacterized protein</fullName>
    </submittedName>
</protein>
<gene>
    <name evidence="1" type="ORF">H9L42_12180</name>
</gene>
<sequence length="102" mass="11498">MISKEQIAHELAMVYMNNKYGINVRGDFYLNDGAGNGTIETDHFPDVSEISYSKARTGEKGFLGIEKKKKIPSGCQVDPLFSEMVENYYGTYNKFLDLLSSK</sequence>
<proteinExistence type="predicted"/>
<evidence type="ECO:0000313" key="1">
    <source>
        <dbReference type="EMBL" id="MBC6680578.1"/>
    </source>
</evidence>
<keyword evidence="2" id="KW-1185">Reference proteome</keyword>
<organism evidence="1 2">
    <name type="scientific">Zhenpiania hominis</name>
    <dbReference type="NCBI Taxonomy" id="2763644"/>
    <lineage>
        <taxon>Bacteria</taxon>
        <taxon>Bacillati</taxon>
        <taxon>Bacillota</taxon>
        <taxon>Clostridia</taxon>
        <taxon>Peptostreptococcales</taxon>
        <taxon>Anaerovoracaceae</taxon>
        <taxon>Zhenpiania</taxon>
    </lineage>
</organism>
<reference evidence="1" key="1">
    <citation type="submission" date="2020-08" db="EMBL/GenBank/DDBJ databases">
        <title>Genome public.</title>
        <authorList>
            <person name="Liu C."/>
            <person name="Sun Q."/>
        </authorList>
    </citation>
    <scope>NUCLEOTIDE SEQUENCE</scope>
    <source>
        <strain evidence="1">BX12</strain>
    </source>
</reference>
<name>A0A923SWR2_9FIRM</name>
<accession>A0A923SWR2</accession>
<comment type="caution">
    <text evidence="1">The sequence shown here is derived from an EMBL/GenBank/DDBJ whole genome shotgun (WGS) entry which is preliminary data.</text>
</comment>
<dbReference type="Proteomes" id="UP000602647">
    <property type="component" value="Unassembled WGS sequence"/>
</dbReference>
<dbReference type="AlphaFoldDB" id="A0A923SWR2"/>
<dbReference type="EMBL" id="JACRYT010000015">
    <property type="protein sequence ID" value="MBC6680578.1"/>
    <property type="molecule type" value="Genomic_DNA"/>
</dbReference>